<name>Q5DFJ7_SCHJA</name>
<dbReference type="EMBL" id="AY813677">
    <property type="protein sequence ID" value="AAW25409.1"/>
    <property type="molecule type" value="mRNA"/>
</dbReference>
<sequence>MCVCLCRLSPVLNQIFVVCSYRIFRNSLGCFISFSCIVYNSVSKMSLFTLIFVNSFSSNNIWGCFTVHNSLIGSRLCFIVVIVIMISFCHYSFSLYLKLSS</sequence>
<keyword evidence="1" id="KW-0472">Membrane</keyword>
<feature type="transmembrane region" description="Helical" evidence="1">
    <location>
        <begin position="30"/>
        <end position="52"/>
    </location>
</feature>
<proteinExistence type="evidence at transcript level"/>
<accession>Q5DFJ7</accession>
<dbReference type="AlphaFoldDB" id="Q5DFJ7"/>
<evidence type="ECO:0000313" key="2">
    <source>
        <dbReference type="EMBL" id="AAW25409.1"/>
    </source>
</evidence>
<keyword evidence="1" id="KW-1133">Transmembrane helix</keyword>
<reference evidence="2" key="1">
    <citation type="submission" date="2004-11" db="EMBL/GenBank/DDBJ databases">
        <title>The full-length cDNA sequences of Schistosoma japonicum genes.</title>
        <authorList>
            <person name="Han Z."/>
        </authorList>
    </citation>
    <scope>NUCLEOTIDE SEQUENCE</scope>
</reference>
<reference evidence="2" key="2">
    <citation type="journal article" date="2006" name="PLoS Pathog.">
        <title>New perspectives on host-parasite interplay by comparative transcriptomic and proteomic analyses of Schistosoma japonicum.</title>
        <authorList>
            <person name="Liu F."/>
            <person name="Lu J."/>
            <person name="Hu W."/>
            <person name="Wang S.Y."/>
            <person name="Cui S.J."/>
            <person name="Chi M."/>
            <person name="Yan Q."/>
            <person name="Wang X.R."/>
            <person name="Song H.D."/>
            <person name="Xu X.N."/>
            <person name="Wang J.J."/>
            <person name="Zhang X.L."/>
            <person name="Zhang X."/>
            <person name="Wang Z.Q."/>
            <person name="Xue C.L."/>
            <person name="Brindley P.J."/>
            <person name="McManus D.P."/>
            <person name="Yang P.Y."/>
            <person name="Feng Z."/>
            <person name="Chen Z."/>
            <person name="Han Z.G."/>
        </authorList>
    </citation>
    <scope>NUCLEOTIDE SEQUENCE</scope>
</reference>
<keyword evidence="1" id="KW-0812">Transmembrane</keyword>
<evidence type="ECO:0000256" key="1">
    <source>
        <dbReference type="SAM" id="Phobius"/>
    </source>
</evidence>
<protein>
    <submittedName>
        <fullName evidence="2">SJCHGC06594 protein</fullName>
    </submittedName>
</protein>
<feature type="transmembrane region" description="Helical" evidence="1">
    <location>
        <begin position="72"/>
        <end position="97"/>
    </location>
</feature>
<organism evidence="2">
    <name type="scientific">Schistosoma japonicum</name>
    <name type="common">Blood fluke</name>
    <dbReference type="NCBI Taxonomy" id="6182"/>
    <lineage>
        <taxon>Eukaryota</taxon>
        <taxon>Metazoa</taxon>
        <taxon>Spiralia</taxon>
        <taxon>Lophotrochozoa</taxon>
        <taxon>Platyhelminthes</taxon>
        <taxon>Trematoda</taxon>
        <taxon>Digenea</taxon>
        <taxon>Strigeidida</taxon>
        <taxon>Schistosomatoidea</taxon>
        <taxon>Schistosomatidae</taxon>
        <taxon>Schistosoma</taxon>
    </lineage>
</organism>